<dbReference type="Pfam" id="PF00170">
    <property type="entry name" value="bZIP_1"/>
    <property type="match status" value="1"/>
</dbReference>
<dbReference type="Gramene" id="HORVU.MOREX.r3.3HG0264770.1">
    <property type="protein sequence ID" value="HORVU.MOREX.r3.3HG0264770.1.CDS1"/>
    <property type="gene ID" value="HORVU.MOREX.r3.3HG0264770"/>
</dbReference>
<dbReference type="GO" id="GO:0003700">
    <property type="term" value="F:DNA-binding transcription factor activity"/>
    <property type="evidence" value="ECO:0000318"/>
    <property type="project" value="GO_Central"/>
</dbReference>
<keyword evidence="3" id="KW-0804">Transcription</keyword>
<keyword evidence="8" id="KW-1185">Reference proteome</keyword>
<evidence type="ECO:0000313" key="7">
    <source>
        <dbReference type="EnsemblPlants" id="HORVU.MOREX.r3.3HG0264770.1.CDS1"/>
    </source>
</evidence>
<dbReference type="GeneID" id="123439885"/>
<dbReference type="PROSITE" id="PS50217">
    <property type="entry name" value="BZIP"/>
    <property type="match status" value="1"/>
</dbReference>
<evidence type="ECO:0000256" key="5">
    <source>
        <dbReference type="SAM" id="MobiDB-lite"/>
    </source>
</evidence>
<keyword evidence="2" id="KW-0238">DNA-binding</keyword>
<evidence type="ECO:0000259" key="6">
    <source>
        <dbReference type="PROSITE" id="PS50217"/>
    </source>
</evidence>
<evidence type="ECO:0000313" key="8">
    <source>
        <dbReference type="Proteomes" id="UP000011116"/>
    </source>
</evidence>
<dbReference type="AlphaFoldDB" id="A0A8I6XMS4"/>
<evidence type="ECO:0000256" key="2">
    <source>
        <dbReference type="ARBA" id="ARBA00023125"/>
    </source>
</evidence>
<dbReference type="SUPFAM" id="SSF57959">
    <property type="entry name" value="Leucine zipper domain"/>
    <property type="match status" value="1"/>
</dbReference>
<dbReference type="PANTHER" id="PTHR45764:SF15">
    <property type="entry name" value="OS01G0542700 PROTEIN"/>
    <property type="match status" value="1"/>
</dbReference>
<dbReference type="KEGG" id="hvg:123439885"/>
<evidence type="ECO:0000256" key="1">
    <source>
        <dbReference type="ARBA" id="ARBA00023015"/>
    </source>
</evidence>
<dbReference type="GO" id="GO:0045893">
    <property type="term" value="P:positive regulation of DNA-templated transcription"/>
    <property type="evidence" value="ECO:0000318"/>
    <property type="project" value="GO_Central"/>
</dbReference>
<dbReference type="GO" id="GO:0000976">
    <property type="term" value="F:transcription cis-regulatory region binding"/>
    <property type="evidence" value="ECO:0000318"/>
    <property type="project" value="GO_Central"/>
</dbReference>
<feature type="domain" description="BZIP" evidence="6">
    <location>
        <begin position="31"/>
        <end position="94"/>
    </location>
</feature>
<dbReference type="InterPro" id="IPR046347">
    <property type="entry name" value="bZIP_sf"/>
</dbReference>
<dbReference type="OrthoDB" id="674057at2759"/>
<dbReference type="Gramene" id="HORVU.MOREX.r2.3HG0219550.1">
    <property type="protein sequence ID" value="HORVU.MOREX.r2.3HG0219550.1.CDS.1"/>
    <property type="gene ID" value="HORVU.MOREX.r2.3HG0219550"/>
</dbReference>
<keyword evidence="4" id="KW-0539">Nucleus</keyword>
<name>A0A8I6XMS4_HORVV</name>
<dbReference type="EnsemblPlants" id="HORVU.MOREX.r3.3HG0264770.1">
    <property type="protein sequence ID" value="HORVU.MOREX.r3.3HG0264770.1.CDS1"/>
    <property type="gene ID" value="HORVU.MOREX.r3.3HG0264770"/>
</dbReference>
<dbReference type="PANTHER" id="PTHR45764">
    <property type="entry name" value="BZIP TRANSCRIPTION FACTOR 44"/>
    <property type="match status" value="1"/>
</dbReference>
<dbReference type="OMA" id="VQAENAM"/>
<dbReference type="SMART" id="SM00338">
    <property type="entry name" value="BRLZ"/>
    <property type="match status" value="1"/>
</dbReference>
<evidence type="ECO:0000256" key="4">
    <source>
        <dbReference type="ARBA" id="ARBA00023242"/>
    </source>
</evidence>
<organism evidence="7 8">
    <name type="scientific">Hordeum vulgare subsp. vulgare</name>
    <name type="common">Domesticated barley</name>
    <dbReference type="NCBI Taxonomy" id="112509"/>
    <lineage>
        <taxon>Eukaryota</taxon>
        <taxon>Viridiplantae</taxon>
        <taxon>Streptophyta</taxon>
        <taxon>Embryophyta</taxon>
        <taxon>Tracheophyta</taxon>
        <taxon>Spermatophyta</taxon>
        <taxon>Magnoliopsida</taxon>
        <taxon>Liliopsida</taxon>
        <taxon>Poales</taxon>
        <taxon>Poaceae</taxon>
        <taxon>BOP clade</taxon>
        <taxon>Pooideae</taxon>
        <taxon>Triticodae</taxon>
        <taxon>Triticeae</taxon>
        <taxon>Hordeinae</taxon>
        <taxon>Hordeum</taxon>
    </lineage>
</organism>
<gene>
    <name evidence="7" type="primary">LOC123439885</name>
</gene>
<reference evidence="7" key="2">
    <citation type="submission" date="2020-10" db="EMBL/GenBank/DDBJ databases">
        <authorList>
            <person name="Scholz U."/>
            <person name="Mascher M."/>
            <person name="Fiebig A."/>
        </authorList>
    </citation>
    <scope>NUCLEOTIDE SEQUENCE [LARGE SCALE GENOMIC DNA]</scope>
    <source>
        <strain evidence="7">cv. Morex</strain>
    </source>
</reference>
<dbReference type="PROSITE" id="PS00036">
    <property type="entry name" value="BZIP_BASIC"/>
    <property type="match status" value="1"/>
</dbReference>
<dbReference type="SMR" id="A0A8I6XMS4"/>
<dbReference type="GO" id="GO:0005634">
    <property type="term" value="C:nucleus"/>
    <property type="evidence" value="ECO:0000318"/>
    <property type="project" value="GO_Central"/>
</dbReference>
<dbReference type="Proteomes" id="UP000011116">
    <property type="component" value="Chromosome 3H"/>
</dbReference>
<evidence type="ECO:0000256" key="3">
    <source>
        <dbReference type="ARBA" id="ARBA00023163"/>
    </source>
</evidence>
<feature type="region of interest" description="Disordered" evidence="5">
    <location>
        <begin position="1"/>
        <end position="50"/>
    </location>
</feature>
<protein>
    <recommendedName>
        <fullName evidence="6">BZIP domain-containing protein</fullName>
    </recommendedName>
</protein>
<proteinExistence type="predicted"/>
<dbReference type="InterPro" id="IPR004827">
    <property type="entry name" value="bZIP"/>
</dbReference>
<reference evidence="8" key="1">
    <citation type="journal article" date="2012" name="Nature">
        <title>A physical, genetic and functional sequence assembly of the barley genome.</title>
        <authorList>
            <consortium name="The International Barley Genome Sequencing Consortium"/>
            <person name="Mayer K.F."/>
            <person name="Waugh R."/>
            <person name="Brown J.W."/>
            <person name="Schulman A."/>
            <person name="Langridge P."/>
            <person name="Platzer M."/>
            <person name="Fincher G.B."/>
            <person name="Muehlbauer G.J."/>
            <person name="Sato K."/>
            <person name="Close T.J."/>
            <person name="Wise R.P."/>
            <person name="Stein N."/>
        </authorList>
    </citation>
    <scope>NUCLEOTIDE SEQUENCE [LARGE SCALE GENOMIC DNA]</scope>
    <source>
        <strain evidence="8">cv. Morex</strain>
    </source>
</reference>
<sequence>MASPGPGAASTVMSSSAGSEATRAPSAGLMEERKRKRKESNRLSAQRSRARKLLQVDELEAEAAALGAKNSAVAAKAREAARRCAVVQAENELLHARALELGARLESLAEFIQYMDAAADSGASSSPFAGVSGTALLQQPLLQTDLYCNCNYTYY</sequence>
<accession>A0A8I6XMS4</accession>
<reference evidence="7" key="3">
    <citation type="submission" date="2022-01" db="UniProtKB">
        <authorList>
            <consortium name="EnsemblPlants"/>
        </authorList>
    </citation>
    <scope>IDENTIFICATION</scope>
    <source>
        <strain evidence="7">subsp. vulgare</strain>
    </source>
</reference>
<dbReference type="RefSeq" id="XP_044972444.1">
    <property type="nucleotide sequence ID" value="XM_045116509.1"/>
</dbReference>
<dbReference type="Gene3D" id="1.20.5.170">
    <property type="match status" value="1"/>
</dbReference>
<keyword evidence="1" id="KW-0805">Transcription regulation</keyword>